<dbReference type="AlphaFoldDB" id="A0ABD3F4P4"/>
<proteinExistence type="predicted"/>
<keyword evidence="1" id="KW-0175">Coiled coil</keyword>
<evidence type="ECO:0000256" key="1">
    <source>
        <dbReference type="SAM" id="Coils"/>
    </source>
</evidence>
<accession>A0ABD3F4P4</accession>
<comment type="caution">
    <text evidence="2">The sequence shown here is derived from an EMBL/GenBank/DDBJ whole genome shotgun (WGS) entry which is preliminary data.</text>
</comment>
<reference evidence="2 3" key="1">
    <citation type="submission" date="2024-09" db="EMBL/GenBank/DDBJ databases">
        <title>Genome sequencing and assembly of Phytophthora oleae, isolate VK10A, causative agent of rot of olive drupes.</title>
        <authorList>
            <person name="Conti Taguali S."/>
            <person name="Riolo M."/>
            <person name="La Spada F."/>
            <person name="Cacciola S.O."/>
            <person name="Dionisio G."/>
        </authorList>
    </citation>
    <scope>NUCLEOTIDE SEQUENCE [LARGE SCALE GENOMIC DNA]</scope>
    <source>
        <strain evidence="2 3">VK10A</strain>
    </source>
</reference>
<feature type="coiled-coil region" evidence="1">
    <location>
        <begin position="127"/>
        <end position="154"/>
    </location>
</feature>
<gene>
    <name evidence="2" type="ORF">V7S43_013555</name>
</gene>
<protein>
    <submittedName>
        <fullName evidence="2">Uncharacterized protein</fullName>
    </submittedName>
</protein>
<evidence type="ECO:0000313" key="3">
    <source>
        <dbReference type="Proteomes" id="UP001632037"/>
    </source>
</evidence>
<keyword evidence="3" id="KW-1185">Reference proteome</keyword>
<evidence type="ECO:0000313" key="2">
    <source>
        <dbReference type="EMBL" id="KAL3661351.1"/>
    </source>
</evidence>
<dbReference type="EMBL" id="JBIMZQ010000036">
    <property type="protein sequence ID" value="KAL3661351.1"/>
    <property type="molecule type" value="Genomic_DNA"/>
</dbReference>
<organism evidence="2 3">
    <name type="scientific">Phytophthora oleae</name>
    <dbReference type="NCBI Taxonomy" id="2107226"/>
    <lineage>
        <taxon>Eukaryota</taxon>
        <taxon>Sar</taxon>
        <taxon>Stramenopiles</taxon>
        <taxon>Oomycota</taxon>
        <taxon>Peronosporomycetes</taxon>
        <taxon>Peronosporales</taxon>
        <taxon>Peronosporaceae</taxon>
        <taxon>Phytophthora</taxon>
    </lineage>
</organism>
<dbReference type="Proteomes" id="UP001632037">
    <property type="component" value="Unassembled WGS sequence"/>
</dbReference>
<name>A0ABD3F4P4_9STRA</name>
<sequence length="255" mass="29054">MLLELADECKQNIWVFLGVQELCRVASVARNAEQGVCMGPIWQRHARTLLVKGQEALKGDTGVLVCRLQRRNASRNLLAAEDKYPVVAIDKNDEDKLLRLQSAIDWRFWCRDTHVFLVRFCRNNTGFAHMMSTLQELKTERSQLKEAVQNVKASSHADKRTRRLQMNCVKWMNRTHRRQAAASNSIQAQSAAMSKAELTERLQSVESTIQAMAKEQFGLRKQAVKSLHKLNMQLASGTKLLQDLGVYIEDVNFVA</sequence>